<dbReference type="SUPFAM" id="SSF56935">
    <property type="entry name" value="Porins"/>
    <property type="match status" value="1"/>
</dbReference>
<reference evidence="14 15" key="1">
    <citation type="submission" date="2018-07" db="EMBL/GenBank/DDBJ databases">
        <title>Leeuwenhoekiella genomics.</title>
        <authorList>
            <person name="Tahon G."/>
            <person name="Willems A."/>
        </authorList>
    </citation>
    <scope>NUCLEOTIDE SEQUENCE [LARGE SCALE GENOMIC DNA]</scope>
    <source>
        <strain evidence="14 15">LMG 22550</strain>
    </source>
</reference>
<keyword evidence="5" id="KW-0732">Signal</keyword>
<keyword evidence="3 10" id="KW-1134">Transmembrane beta strand</keyword>
<organism evidence="14 15">
    <name type="scientific">Leeuwenhoekiella aequorea</name>
    <dbReference type="NCBI Taxonomy" id="283736"/>
    <lineage>
        <taxon>Bacteria</taxon>
        <taxon>Pseudomonadati</taxon>
        <taxon>Bacteroidota</taxon>
        <taxon>Flavobacteriia</taxon>
        <taxon>Flavobacteriales</taxon>
        <taxon>Flavobacteriaceae</taxon>
        <taxon>Leeuwenhoekiella</taxon>
    </lineage>
</organism>
<gene>
    <name evidence="14" type="ORF">DSM00_1221</name>
</gene>
<evidence type="ECO:0000256" key="9">
    <source>
        <dbReference type="ARBA" id="ARBA00023237"/>
    </source>
</evidence>
<dbReference type="GO" id="GO:0009279">
    <property type="term" value="C:cell outer membrane"/>
    <property type="evidence" value="ECO:0007669"/>
    <property type="project" value="UniProtKB-SubCell"/>
</dbReference>
<evidence type="ECO:0000256" key="8">
    <source>
        <dbReference type="ARBA" id="ARBA00023170"/>
    </source>
</evidence>
<evidence type="ECO:0000259" key="13">
    <source>
        <dbReference type="Pfam" id="PF07715"/>
    </source>
</evidence>
<dbReference type="InterPro" id="IPR039426">
    <property type="entry name" value="TonB-dep_rcpt-like"/>
</dbReference>
<accession>A0A4Q0PB84</accession>
<evidence type="ECO:0000259" key="12">
    <source>
        <dbReference type="Pfam" id="PF00593"/>
    </source>
</evidence>
<dbReference type="Gene3D" id="2.170.130.10">
    <property type="entry name" value="TonB-dependent receptor, plug domain"/>
    <property type="match status" value="1"/>
</dbReference>
<protein>
    <submittedName>
        <fullName evidence="14">Iron complex outermembrane receptor protein</fullName>
    </submittedName>
</protein>
<dbReference type="Pfam" id="PF13715">
    <property type="entry name" value="CarbopepD_reg_2"/>
    <property type="match status" value="1"/>
</dbReference>
<dbReference type="PROSITE" id="PS52016">
    <property type="entry name" value="TONB_DEPENDENT_REC_3"/>
    <property type="match status" value="1"/>
</dbReference>
<evidence type="ECO:0000256" key="6">
    <source>
        <dbReference type="ARBA" id="ARBA00023077"/>
    </source>
</evidence>
<keyword evidence="9 10" id="KW-0998">Cell outer membrane</keyword>
<evidence type="ECO:0000256" key="1">
    <source>
        <dbReference type="ARBA" id="ARBA00004571"/>
    </source>
</evidence>
<proteinExistence type="inferred from homology"/>
<name>A0A4Q0PB84_9FLAO</name>
<dbReference type="GO" id="GO:0015344">
    <property type="term" value="F:siderophore uptake transmembrane transporter activity"/>
    <property type="evidence" value="ECO:0007669"/>
    <property type="project" value="TreeGrafter"/>
</dbReference>
<dbReference type="AlphaFoldDB" id="A0A4Q0PB84"/>
<dbReference type="PANTHER" id="PTHR30069:SF29">
    <property type="entry name" value="HEMOGLOBIN AND HEMOGLOBIN-HAPTOGLOBIN-BINDING PROTEIN 1-RELATED"/>
    <property type="match status" value="1"/>
</dbReference>
<dbReference type="Pfam" id="PF07715">
    <property type="entry name" value="Plug"/>
    <property type="match status" value="1"/>
</dbReference>
<evidence type="ECO:0000256" key="5">
    <source>
        <dbReference type="ARBA" id="ARBA00022729"/>
    </source>
</evidence>
<keyword evidence="4 10" id="KW-0812">Transmembrane</keyword>
<dbReference type="EMBL" id="QOVM01000002">
    <property type="protein sequence ID" value="RXG23606.1"/>
    <property type="molecule type" value="Genomic_DNA"/>
</dbReference>
<dbReference type="InterPro" id="IPR000531">
    <property type="entry name" value="Beta-barrel_TonB"/>
</dbReference>
<dbReference type="Proteomes" id="UP000289238">
    <property type="component" value="Unassembled WGS sequence"/>
</dbReference>
<dbReference type="Gene3D" id="2.60.40.1120">
    <property type="entry name" value="Carboxypeptidase-like, regulatory domain"/>
    <property type="match status" value="1"/>
</dbReference>
<dbReference type="Gene3D" id="2.40.170.20">
    <property type="entry name" value="TonB-dependent receptor, beta-barrel domain"/>
    <property type="match status" value="1"/>
</dbReference>
<comment type="caution">
    <text evidence="14">The sequence shown here is derived from an EMBL/GenBank/DDBJ whole genome shotgun (WGS) entry which is preliminary data.</text>
</comment>
<evidence type="ECO:0000256" key="4">
    <source>
        <dbReference type="ARBA" id="ARBA00022692"/>
    </source>
</evidence>
<evidence type="ECO:0000256" key="7">
    <source>
        <dbReference type="ARBA" id="ARBA00023136"/>
    </source>
</evidence>
<dbReference type="PANTHER" id="PTHR30069">
    <property type="entry name" value="TONB-DEPENDENT OUTER MEMBRANE RECEPTOR"/>
    <property type="match status" value="1"/>
</dbReference>
<dbReference type="InterPro" id="IPR008969">
    <property type="entry name" value="CarboxyPept-like_regulatory"/>
</dbReference>
<comment type="similarity">
    <text evidence="10 11">Belongs to the TonB-dependent receptor family.</text>
</comment>
<evidence type="ECO:0000256" key="11">
    <source>
        <dbReference type="RuleBase" id="RU003357"/>
    </source>
</evidence>
<keyword evidence="6 11" id="KW-0798">TonB box</keyword>
<feature type="domain" description="TonB-dependent receptor-like beta-barrel" evidence="12">
    <location>
        <begin position="291"/>
        <end position="756"/>
    </location>
</feature>
<feature type="domain" description="TonB-dependent receptor plug" evidence="13">
    <location>
        <begin position="104"/>
        <end position="206"/>
    </location>
</feature>
<comment type="subcellular location">
    <subcellularLocation>
        <location evidence="1 10">Cell outer membrane</location>
        <topology evidence="1 10">Multi-pass membrane protein</topology>
    </subcellularLocation>
</comment>
<sequence length="787" mass="87780">MHSQKCDNTLTGTVRDFHDGNILVNATLSVNGYDIYAISDFDGKYTLDGLCAGFYTITITHPECEVAEFGIDVNGNLSKDFKLEHHTEELSAVTVKGENVNKGSSSSAETVLQSATIEKYSNASLGDALREVTGVSSLNTGSTVVKPVIQGLHSSRVLIINNGTRMEDQEWGVEHAPNLDLNTASSITVVKGASALRYGGDAVGGVIVTDISKAPSKDTLFGKTILSGASNGRSLGLTTSLLKAYKSGLYFLGQGTTKFAGDLESPDYVLSNTGLNERDFSLGFGLNKFTYGFDVYYSFYDSEVGILRASHIGSVSDLVRAINSGTPNSITDFTYGIDAPKQDVQHHLAKISLFKRFENAGKLSLDYSFQQNNRKEFDIRRGDDKDKASLDLQLTTHTLATNFLYDAATDLKANLGLEGSYQENFPDPNTGIRRLIPDYEMYSFGAYTTVDINLTDNLRLDAGIRYDYSQIDAQKYYQSSRWEERDYESDFGDLVVDRIDNQLLVNPVFDYRNFSATVGAHYDLNSDFDLKFNLSTASRAPNPAELFSDGLHHSAAIIELGDLRLDKEQSYKASVEFNGQLGDFSFSLNPFYNQIDDFIILEPNGLQFTNRGAFPVYEYAQVNARLYGIDVEAGYRISQEFDIKSSFAYVNGEDLDRERPLIDMPAPNLNTTLSFFKTEWNNLNISLRNQSVFEQTRFPDNDFDITYVNDGGQEVTESVAVSEPPAAYSLLYFASSIDLNIYKQSKLTLGFYIDNVLNTSYRDYLNRQRYFVDDLGRNFRIQLKINY</sequence>
<dbReference type="InterPro" id="IPR036942">
    <property type="entry name" value="Beta-barrel_TonB_sf"/>
</dbReference>
<evidence type="ECO:0000313" key="14">
    <source>
        <dbReference type="EMBL" id="RXG23606.1"/>
    </source>
</evidence>
<evidence type="ECO:0000256" key="3">
    <source>
        <dbReference type="ARBA" id="ARBA00022452"/>
    </source>
</evidence>
<keyword evidence="7 10" id="KW-0472">Membrane</keyword>
<evidence type="ECO:0000256" key="10">
    <source>
        <dbReference type="PROSITE-ProRule" id="PRU01360"/>
    </source>
</evidence>
<dbReference type="InterPro" id="IPR037066">
    <property type="entry name" value="Plug_dom_sf"/>
</dbReference>
<keyword evidence="15" id="KW-1185">Reference proteome</keyword>
<dbReference type="Pfam" id="PF00593">
    <property type="entry name" value="TonB_dep_Rec_b-barrel"/>
    <property type="match status" value="1"/>
</dbReference>
<keyword evidence="2 10" id="KW-0813">Transport</keyword>
<evidence type="ECO:0000313" key="15">
    <source>
        <dbReference type="Proteomes" id="UP000289238"/>
    </source>
</evidence>
<dbReference type="SUPFAM" id="SSF49464">
    <property type="entry name" value="Carboxypeptidase regulatory domain-like"/>
    <property type="match status" value="1"/>
</dbReference>
<dbReference type="InterPro" id="IPR012910">
    <property type="entry name" value="Plug_dom"/>
</dbReference>
<keyword evidence="8 14" id="KW-0675">Receptor</keyword>
<evidence type="ECO:0000256" key="2">
    <source>
        <dbReference type="ARBA" id="ARBA00022448"/>
    </source>
</evidence>
<dbReference type="GO" id="GO:0044718">
    <property type="term" value="P:siderophore transmembrane transport"/>
    <property type="evidence" value="ECO:0007669"/>
    <property type="project" value="TreeGrafter"/>
</dbReference>